<evidence type="ECO:0000313" key="1">
    <source>
        <dbReference type="EMBL" id="JAD98785.1"/>
    </source>
</evidence>
<accession>A0A0A9ELQ2</accession>
<protein>
    <submittedName>
        <fullName evidence="1">Uncharacterized protein</fullName>
    </submittedName>
</protein>
<dbReference type="AlphaFoldDB" id="A0A0A9ELQ2"/>
<name>A0A0A9ELQ2_ARUDO</name>
<reference evidence="1" key="1">
    <citation type="submission" date="2014-09" db="EMBL/GenBank/DDBJ databases">
        <authorList>
            <person name="Magalhaes I.L.F."/>
            <person name="Oliveira U."/>
            <person name="Santos F.R."/>
            <person name="Vidigal T.H.D.A."/>
            <person name="Brescovit A.D."/>
            <person name="Santos A.J."/>
        </authorList>
    </citation>
    <scope>NUCLEOTIDE SEQUENCE</scope>
    <source>
        <tissue evidence="1">Shoot tissue taken approximately 20 cm above the soil surface</tissue>
    </source>
</reference>
<sequence length="56" mass="6340">MVTPPKHQQEQASILFACNSPLSHLLQFVSSPQSLIEWVGKHPEHETEAKGHPKRK</sequence>
<proteinExistence type="predicted"/>
<dbReference type="EMBL" id="GBRH01199110">
    <property type="protein sequence ID" value="JAD98785.1"/>
    <property type="molecule type" value="Transcribed_RNA"/>
</dbReference>
<organism evidence="1">
    <name type="scientific">Arundo donax</name>
    <name type="common">Giant reed</name>
    <name type="synonym">Donax arundinaceus</name>
    <dbReference type="NCBI Taxonomy" id="35708"/>
    <lineage>
        <taxon>Eukaryota</taxon>
        <taxon>Viridiplantae</taxon>
        <taxon>Streptophyta</taxon>
        <taxon>Embryophyta</taxon>
        <taxon>Tracheophyta</taxon>
        <taxon>Spermatophyta</taxon>
        <taxon>Magnoliopsida</taxon>
        <taxon>Liliopsida</taxon>
        <taxon>Poales</taxon>
        <taxon>Poaceae</taxon>
        <taxon>PACMAD clade</taxon>
        <taxon>Arundinoideae</taxon>
        <taxon>Arundineae</taxon>
        <taxon>Arundo</taxon>
    </lineage>
</organism>
<reference evidence="1" key="2">
    <citation type="journal article" date="2015" name="Data Brief">
        <title>Shoot transcriptome of the giant reed, Arundo donax.</title>
        <authorList>
            <person name="Barrero R.A."/>
            <person name="Guerrero F.D."/>
            <person name="Moolhuijzen P."/>
            <person name="Goolsby J.A."/>
            <person name="Tidwell J."/>
            <person name="Bellgard S.E."/>
            <person name="Bellgard M.I."/>
        </authorList>
    </citation>
    <scope>NUCLEOTIDE SEQUENCE</scope>
    <source>
        <tissue evidence="1">Shoot tissue taken approximately 20 cm above the soil surface</tissue>
    </source>
</reference>